<dbReference type="KEGG" id="dmm:dnm_024730"/>
<dbReference type="EMBL" id="CP061800">
    <property type="protein sequence ID" value="QTA86450.1"/>
    <property type="molecule type" value="Genomic_DNA"/>
</dbReference>
<evidence type="ECO:0000313" key="2">
    <source>
        <dbReference type="Proteomes" id="UP000663722"/>
    </source>
</evidence>
<sequence length="141" mass="16627">MAKEKKEVIKKEIHVDEADAEKLLSALLQIAQEKSIDDKVDYNENYINDLKVLHKKFLKKDNFEVGQIVKWKKGLKNRRLPLENQPVIILELLDEPVFDSEARSGSPYFLEPLDVVLGILDSDGDFIRFYYDRRRFEPYKK</sequence>
<dbReference type="Proteomes" id="UP000663722">
    <property type="component" value="Chromosome"/>
</dbReference>
<accession>A0A975BJD2</accession>
<dbReference type="AlphaFoldDB" id="A0A975BJD2"/>
<organism evidence="1 2">
    <name type="scientific">Desulfonema magnum</name>
    <dbReference type="NCBI Taxonomy" id="45655"/>
    <lineage>
        <taxon>Bacteria</taxon>
        <taxon>Pseudomonadati</taxon>
        <taxon>Thermodesulfobacteriota</taxon>
        <taxon>Desulfobacteria</taxon>
        <taxon>Desulfobacterales</taxon>
        <taxon>Desulfococcaceae</taxon>
        <taxon>Desulfonema</taxon>
    </lineage>
</organism>
<reference evidence="1" key="1">
    <citation type="journal article" date="2021" name="Microb. Physiol.">
        <title>Proteogenomic Insights into the Physiology of Marine, Sulfate-Reducing, Filamentous Desulfonema limicola and Desulfonema magnum.</title>
        <authorList>
            <person name="Schnaars V."/>
            <person name="Wohlbrand L."/>
            <person name="Scheve S."/>
            <person name="Hinrichs C."/>
            <person name="Reinhardt R."/>
            <person name="Rabus R."/>
        </authorList>
    </citation>
    <scope>NUCLEOTIDE SEQUENCE</scope>
    <source>
        <strain evidence="1">4be13</strain>
    </source>
</reference>
<keyword evidence="2" id="KW-1185">Reference proteome</keyword>
<dbReference type="RefSeq" id="WP_207682082.1">
    <property type="nucleotide sequence ID" value="NZ_CP061800.1"/>
</dbReference>
<proteinExistence type="predicted"/>
<gene>
    <name evidence="1" type="ORF">dnm_024730</name>
</gene>
<protein>
    <submittedName>
        <fullName evidence="1">Uncharacterized protein</fullName>
    </submittedName>
</protein>
<name>A0A975BJD2_9BACT</name>
<evidence type="ECO:0000313" key="1">
    <source>
        <dbReference type="EMBL" id="QTA86450.1"/>
    </source>
</evidence>